<feature type="region of interest" description="Disordered" evidence="1">
    <location>
        <begin position="1"/>
        <end position="29"/>
    </location>
</feature>
<feature type="region of interest" description="Disordered" evidence="1">
    <location>
        <begin position="118"/>
        <end position="170"/>
    </location>
</feature>
<feature type="compositionally biased region" description="Basic and acidic residues" evidence="1">
    <location>
        <begin position="131"/>
        <end position="147"/>
    </location>
</feature>
<dbReference type="InterPro" id="IPR025295">
    <property type="entry name" value="eCIS_core_dom"/>
</dbReference>
<protein>
    <submittedName>
        <fullName evidence="3">DUF4157 domain-containing protein</fullName>
    </submittedName>
</protein>
<reference evidence="3 4" key="1">
    <citation type="submission" date="2019-07" db="EMBL/GenBank/DDBJ databases">
        <title>The pathways for chlorine oxyanion respiration interact through the shared metabolite chlorate.</title>
        <authorList>
            <person name="Barnum T.P."/>
            <person name="Cheng Y."/>
            <person name="Hill K.A."/>
            <person name="Lucas L.N."/>
            <person name="Carlson H.K."/>
            <person name="Coates J.D."/>
        </authorList>
    </citation>
    <scope>NUCLEOTIDE SEQUENCE [LARGE SCALE GENOMIC DNA]</scope>
    <source>
        <strain evidence="3 4">SFB-3</strain>
    </source>
</reference>
<organism evidence="3 4">
    <name type="scientific">Denitromonas halophila</name>
    <dbReference type="NCBI Taxonomy" id="1629404"/>
    <lineage>
        <taxon>Bacteria</taxon>
        <taxon>Pseudomonadati</taxon>
        <taxon>Pseudomonadota</taxon>
        <taxon>Betaproteobacteria</taxon>
        <taxon>Rhodocyclales</taxon>
        <taxon>Zoogloeaceae</taxon>
        <taxon>Denitromonas</taxon>
    </lineage>
</organism>
<proteinExistence type="predicted"/>
<evidence type="ECO:0000259" key="2">
    <source>
        <dbReference type="Pfam" id="PF13699"/>
    </source>
</evidence>
<feature type="compositionally biased region" description="Low complexity" evidence="1">
    <location>
        <begin position="20"/>
        <end position="29"/>
    </location>
</feature>
<feature type="domain" description="eCIS core" evidence="2">
    <location>
        <begin position="45"/>
        <end position="120"/>
    </location>
</feature>
<sequence>MGSVDGSLSRTATPRLTRRGQAAGAHAGAVPASVDRTLARNGEALAPATRAFFEPRFGHDFSRVRVHHDAAAAASAREVSAHAYTVGHHLVFATGRYAPGTAAGQGLLAHELAHVVQQSGTLQRSAAAPEPETRSNRPEDEEPRAPDPMDEEPAEAHSAGGIGGPISERYAAPFDSSLEGAPLPLGVERDAVEAERACLATAAPDPAECDPATALTWADFSGTAPRRSRFGAMTHSRLAERAINTALSRCAPYTQPNTRGVQAVFTPGRSWVKPEFANASDPAQNGCNRTVASCEAFFDREARAGRSGGTFGMSSAASRTCPASARARGDQATSRAECATVVATDCSDRATAESGRLLAHEQGHFNLTCAMARKANGMLSTAPNFDALLRAARTTLSRQQRLYDRQTNHGCNAGQQATWETAIAGGLPAVTITVPRARGGRGRRRGR</sequence>
<keyword evidence="4" id="KW-1185">Reference proteome</keyword>
<evidence type="ECO:0000256" key="1">
    <source>
        <dbReference type="SAM" id="MobiDB-lite"/>
    </source>
</evidence>
<dbReference type="OrthoDB" id="7387101at2"/>
<dbReference type="Pfam" id="PF13699">
    <property type="entry name" value="eCIS_core"/>
    <property type="match status" value="1"/>
</dbReference>
<dbReference type="EMBL" id="VMNK01000003">
    <property type="protein sequence ID" value="TVO59155.1"/>
    <property type="molecule type" value="Genomic_DNA"/>
</dbReference>
<dbReference type="AlphaFoldDB" id="A0A557R1W7"/>
<evidence type="ECO:0000313" key="3">
    <source>
        <dbReference type="EMBL" id="TVO59155.1"/>
    </source>
</evidence>
<gene>
    <name evidence="3" type="ORF">FHP91_05015</name>
</gene>
<dbReference type="Proteomes" id="UP000319502">
    <property type="component" value="Unassembled WGS sequence"/>
</dbReference>
<evidence type="ECO:0000313" key="4">
    <source>
        <dbReference type="Proteomes" id="UP000319502"/>
    </source>
</evidence>
<feature type="compositionally biased region" description="Polar residues" evidence="1">
    <location>
        <begin position="1"/>
        <end position="14"/>
    </location>
</feature>
<comment type="caution">
    <text evidence="3">The sequence shown here is derived from an EMBL/GenBank/DDBJ whole genome shotgun (WGS) entry which is preliminary data.</text>
</comment>
<name>A0A557R1W7_9RHOO</name>
<accession>A0A557R1W7</accession>